<feature type="transmembrane region" description="Helical" evidence="7">
    <location>
        <begin position="234"/>
        <end position="253"/>
    </location>
</feature>
<dbReference type="Proteomes" id="UP000285405">
    <property type="component" value="Unassembled WGS sequence"/>
</dbReference>
<dbReference type="UniPathway" id="UPA00378"/>
<feature type="domain" description="Ribophorin II C-terminal" evidence="9">
    <location>
        <begin position="182"/>
        <end position="285"/>
    </location>
</feature>
<evidence type="ECO:0000256" key="6">
    <source>
        <dbReference type="ARBA" id="ARBA00023136"/>
    </source>
</evidence>
<reference evidence="10 11" key="1">
    <citation type="journal article" date="2018" name="BMC Genomics">
        <title>Comparative genome analyses reveal sequence features reflecting distinct modes of host-adaptation between dicot and monocot powdery mildew.</title>
        <authorList>
            <person name="Wu Y."/>
            <person name="Ma X."/>
            <person name="Pan Z."/>
            <person name="Kale S.D."/>
            <person name="Song Y."/>
            <person name="King H."/>
            <person name="Zhang Q."/>
            <person name="Presley C."/>
            <person name="Deng X."/>
            <person name="Wei C.I."/>
            <person name="Xiao S."/>
        </authorList>
    </citation>
    <scope>NUCLEOTIDE SEQUENCE [LARGE SCALE GENOMIC DNA]</scope>
    <source>
        <strain evidence="10">UCSC1</strain>
    </source>
</reference>
<organism evidence="10 11">
    <name type="scientific">Golovinomyces cichoracearum</name>
    <dbReference type="NCBI Taxonomy" id="62708"/>
    <lineage>
        <taxon>Eukaryota</taxon>
        <taxon>Fungi</taxon>
        <taxon>Dikarya</taxon>
        <taxon>Ascomycota</taxon>
        <taxon>Pezizomycotina</taxon>
        <taxon>Leotiomycetes</taxon>
        <taxon>Erysiphales</taxon>
        <taxon>Erysiphaceae</taxon>
        <taxon>Golovinomyces</taxon>
    </lineage>
</organism>
<evidence type="ECO:0000256" key="7">
    <source>
        <dbReference type="SAM" id="Phobius"/>
    </source>
</evidence>
<dbReference type="InterPro" id="IPR008814">
    <property type="entry name" value="Swp1"/>
</dbReference>
<dbReference type="EMBL" id="MCBR01020318">
    <property type="protein sequence ID" value="RKF55525.1"/>
    <property type="molecule type" value="Genomic_DNA"/>
</dbReference>
<evidence type="ECO:0000256" key="5">
    <source>
        <dbReference type="ARBA" id="ARBA00022989"/>
    </source>
</evidence>
<feature type="chain" id="PRO_5044280543" description="Ribophorin II C-terminal domain-containing protein" evidence="8">
    <location>
        <begin position="22"/>
        <end position="290"/>
    </location>
</feature>
<protein>
    <recommendedName>
        <fullName evidence="9">Ribophorin II C-terminal domain-containing protein</fullName>
    </recommendedName>
</protein>
<evidence type="ECO:0000256" key="2">
    <source>
        <dbReference type="ARBA" id="ARBA00022692"/>
    </source>
</evidence>
<proteinExistence type="predicted"/>
<keyword evidence="3 8" id="KW-0732">Signal</keyword>
<dbReference type="AlphaFoldDB" id="A0A420HDQ8"/>
<keyword evidence="4" id="KW-0256">Endoplasmic reticulum</keyword>
<dbReference type="OrthoDB" id="432292at2759"/>
<gene>
    <name evidence="10" type="ORF">GcC1_203010</name>
</gene>
<evidence type="ECO:0000259" key="9">
    <source>
        <dbReference type="Pfam" id="PF25147"/>
    </source>
</evidence>
<feature type="signal peptide" evidence="8">
    <location>
        <begin position="1"/>
        <end position="21"/>
    </location>
</feature>
<feature type="transmembrane region" description="Helical" evidence="7">
    <location>
        <begin position="259"/>
        <end position="278"/>
    </location>
</feature>
<dbReference type="Pfam" id="PF25147">
    <property type="entry name" value="Ribophorin_II_C"/>
    <property type="match status" value="1"/>
</dbReference>
<keyword evidence="5 7" id="KW-1133">Transmembrane helix</keyword>
<evidence type="ECO:0000313" key="10">
    <source>
        <dbReference type="EMBL" id="RKF55525.1"/>
    </source>
</evidence>
<feature type="transmembrane region" description="Helical" evidence="7">
    <location>
        <begin position="191"/>
        <end position="213"/>
    </location>
</feature>
<dbReference type="PANTHER" id="PTHR12640">
    <property type="entry name" value="RIBOPHORIN II"/>
    <property type="match status" value="1"/>
</dbReference>
<dbReference type="GO" id="GO:0008250">
    <property type="term" value="C:oligosaccharyltransferase complex"/>
    <property type="evidence" value="ECO:0007669"/>
    <property type="project" value="InterPro"/>
</dbReference>
<comment type="subcellular location">
    <subcellularLocation>
        <location evidence="1">Endoplasmic reticulum membrane</location>
        <topology evidence="1">Multi-pass membrane protein</topology>
    </subcellularLocation>
</comment>
<evidence type="ECO:0000256" key="8">
    <source>
        <dbReference type="SAM" id="SignalP"/>
    </source>
</evidence>
<name>A0A420HDQ8_9PEZI</name>
<keyword evidence="6 7" id="KW-0472">Membrane</keyword>
<dbReference type="PANTHER" id="PTHR12640:SF0">
    <property type="entry name" value="DOLICHYL-DIPHOSPHOOLIGOSACCHARIDE--PROTEIN GLYCOSYLTRANSFERASE SUBUNIT 2"/>
    <property type="match status" value="1"/>
</dbReference>
<keyword evidence="2 7" id="KW-0812">Transmembrane</keyword>
<dbReference type="GO" id="GO:0006487">
    <property type="term" value="P:protein N-linked glycosylation"/>
    <property type="evidence" value="ECO:0007669"/>
    <property type="project" value="TreeGrafter"/>
</dbReference>
<evidence type="ECO:0000256" key="1">
    <source>
        <dbReference type="ARBA" id="ARBA00004477"/>
    </source>
</evidence>
<sequence>MRFLSTIISSSLILGVTLTYANPTWNFDEAIISVTGKSAAENGYALKDKLSDNTPLAKPVILGVADTLKIIITITEDEIAKRPHQAFLLIREQGTGLDVTFPFSVKENGRGKVEVTQKNLPVQFNISPQHLRAEILLASFGPSQAFSNHVFNLEIKPDPNAAVPKYEKPLRYGKREEIHHIFRPEAKSGPLVLSLFFVLAVAATLPVLFSCWIQIGANLIHLPKALGKAPVAHTLFFGSILAMEGVLFLYYYTWTLFQVLPVAGVIGLVTILSGSHALSEAQGRRLEGER</sequence>
<accession>A0A420HDQ8</accession>
<evidence type="ECO:0000256" key="4">
    <source>
        <dbReference type="ARBA" id="ARBA00022824"/>
    </source>
</evidence>
<dbReference type="InterPro" id="IPR056790">
    <property type="entry name" value="Ribophorin_II_C"/>
</dbReference>
<evidence type="ECO:0000313" key="11">
    <source>
        <dbReference type="Proteomes" id="UP000285405"/>
    </source>
</evidence>
<evidence type="ECO:0000256" key="3">
    <source>
        <dbReference type="ARBA" id="ARBA00022729"/>
    </source>
</evidence>
<comment type="caution">
    <text evidence="10">The sequence shown here is derived from an EMBL/GenBank/DDBJ whole genome shotgun (WGS) entry which is preliminary data.</text>
</comment>